<keyword evidence="3" id="KW-0862">Zinc</keyword>
<feature type="domain" description="GRF-type" evidence="4">
    <location>
        <begin position="2"/>
        <end position="42"/>
    </location>
</feature>
<organism evidence="5 6">
    <name type="scientific">Artemisia annua</name>
    <name type="common">Sweet wormwood</name>
    <dbReference type="NCBI Taxonomy" id="35608"/>
    <lineage>
        <taxon>Eukaryota</taxon>
        <taxon>Viridiplantae</taxon>
        <taxon>Streptophyta</taxon>
        <taxon>Embryophyta</taxon>
        <taxon>Tracheophyta</taxon>
        <taxon>Spermatophyta</taxon>
        <taxon>Magnoliopsida</taxon>
        <taxon>eudicotyledons</taxon>
        <taxon>Gunneridae</taxon>
        <taxon>Pentapetalae</taxon>
        <taxon>asterids</taxon>
        <taxon>campanulids</taxon>
        <taxon>Asterales</taxon>
        <taxon>Asteraceae</taxon>
        <taxon>Asteroideae</taxon>
        <taxon>Anthemideae</taxon>
        <taxon>Artemisiinae</taxon>
        <taxon>Artemisia</taxon>
    </lineage>
</organism>
<dbReference type="GO" id="GO:0008270">
    <property type="term" value="F:zinc ion binding"/>
    <property type="evidence" value="ECO:0007669"/>
    <property type="project" value="UniProtKB-KW"/>
</dbReference>
<dbReference type="Proteomes" id="UP000245207">
    <property type="component" value="Unassembled WGS sequence"/>
</dbReference>
<keyword evidence="6" id="KW-1185">Reference proteome</keyword>
<evidence type="ECO:0000256" key="2">
    <source>
        <dbReference type="ARBA" id="ARBA00022771"/>
    </source>
</evidence>
<dbReference type="OrthoDB" id="5418639at2759"/>
<accession>A0A2U1P4J7</accession>
<evidence type="ECO:0000256" key="3">
    <source>
        <dbReference type="ARBA" id="ARBA00022833"/>
    </source>
</evidence>
<evidence type="ECO:0000313" key="6">
    <source>
        <dbReference type="Proteomes" id="UP000245207"/>
    </source>
</evidence>
<reference evidence="5 6" key="1">
    <citation type="journal article" date="2018" name="Mol. Plant">
        <title>The genome of Artemisia annua provides insight into the evolution of Asteraceae family and artemisinin biosynthesis.</title>
        <authorList>
            <person name="Shen Q."/>
            <person name="Zhang L."/>
            <person name="Liao Z."/>
            <person name="Wang S."/>
            <person name="Yan T."/>
            <person name="Shi P."/>
            <person name="Liu M."/>
            <person name="Fu X."/>
            <person name="Pan Q."/>
            <person name="Wang Y."/>
            <person name="Lv Z."/>
            <person name="Lu X."/>
            <person name="Zhang F."/>
            <person name="Jiang W."/>
            <person name="Ma Y."/>
            <person name="Chen M."/>
            <person name="Hao X."/>
            <person name="Li L."/>
            <person name="Tang Y."/>
            <person name="Lv G."/>
            <person name="Zhou Y."/>
            <person name="Sun X."/>
            <person name="Brodelius P.E."/>
            <person name="Rose J.K.C."/>
            <person name="Tang K."/>
        </authorList>
    </citation>
    <scope>NUCLEOTIDE SEQUENCE [LARGE SCALE GENOMIC DNA]</scope>
    <source>
        <strain evidence="6">cv. Huhao1</strain>
        <tissue evidence="5">Leaf</tissue>
    </source>
</reference>
<sequence>MVLCSCSNVAIIKTSWTDQNLERRFSCCPNVGSDCGTFRWIDPPMCQRSIEIILGLLRARNTLEEDIEEYLQMYREQQELVVQLRIYWVISGSRMVVNVTIGEVEAVFGVCVEDKELSV</sequence>
<comment type="caution">
    <text evidence="5">The sequence shown here is derived from an EMBL/GenBank/DDBJ whole genome shotgun (WGS) entry which is preliminary data.</text>
</comment>
<gene>
    <name evidence="5" type="ORF">CTI12_AA194990</name>
</gene>
<protein>
    <submittedName>
        <fullName evidence="5">Zinc finger, GRF-type</fullName>
    </submittedName>
</protein>
<evidence type="ECO:0000259" key="4">
    <source>
        <dbReference type="Pfam" id="PF06839"/>
    </source>
</evidence>
<dbReference type="AlphaFoldDB" id="A0A2U1P4J7"/>
<dbReference type="InterPro" id="IPR010666">
    <property type="entry name" value="Znf_GRF"/>
</dbReference>
<dbReference type="Pfam" id="PF06839">
    <property type="entry name" value="Zn_ribbon_GRF"/>
    <property type="match status" value="1"/>
</dbReference>
<dbReference type="EMBL" id="PKPP01001688">
    <property type="protein sequence ID" value="PWA80679.1"/>
    <property type="molecule type" value="Genomic_DNA"/>
</dbReference>
<name>A0A2U1P4J7_ARTAN</name>
<evidence type="ECO:0000256" key="1">
    <source>
        <dbReference type="ARBA" id="ARBA00022723"/>
    </source>
</evidence>
<dbReference type="PANTHER" id="PTHR33248">
    <property type="entry name" value="ZINC ION-BINDING PROTEIN"/>
    <property type="match status" value="1"/>
</dbReference>
<evidence type="ECO:0000313" key="5">
    <source>
        <dbReference type="EMBL" id="PWA80679.1"/>
    </source>
</evidence>
<proteinExistence type="predicted"/>
<keyword evidence="2" id="KW-0863">Zinc-finger</keyword>
<keyword evidence="1" id="KW-0479">Metal-binding</keyword>